<comment type="caution">
    <text evidence="6">The sequence shown here is derived from an EMBL/GenBank/DDBJ whole genome shotgun (WGS) entry which is preliminary data.</text>
</comment>
<dbReference type="PROSITE" id="PS50043">
    <property type="entry name" value="HTH_LUXR_2"/>
    <property type="match status" value="1"/>
</dbReference>
<keyword evidence="2" id="KW-0238">DNA-binding</keyword>
<keyword evidence="4" id="KW-0472">Membrane</keyword>
<dbReference type="SUPFAM" id="SSF46894">
    <property type="entry name" value="C-terminal effector domain of the bipartite response regulators"/>
    <property type="match status" value="1"/>
</dbReference>
<dbReference type="InterPro" id="IPR036388">
    <property type="entry name" value="WH-like_DNA-bd_sf"/>
</dbReference>
<protein>
    <submittedName>
        <fullName evidence="6">LuxR C-terminal-related transcriptional regulator</fullName>
    </submittedName>
</protein>
<dbReference type="PANTHER" id="PTHR44688:SF16">
    <property type="entry name" value="DNA-BINDING TRANSCRIPTIONAL ACTIVATOR DEVR_DOSR"/>
    <property type="match status" value="1"/>
</dbReference>
<proteinExistence type="predicted"/>
<dbReference type="SMART" id="SM00421">
    <property type="entry name" value="HTH_LUXR"/>
    <property type="match status" value="1"/>
</dbReference>
<keyword evidence="3" id="KW-0804">Transcription</keyword>
<dbReference type="Gene3D" id="1.10.10.10">
    <property type="entry name" value="Winged helix-like DNA-binding domain superfamily/Winged helix DNA-binding domain"/>
    <property type="match status" value="1"/>
</dbReference>
<dbReference type="GO" id="GO:0006355">
    <property type="term" value="P:regulation of DNA-templated transcription"/>
    <property type="evidence" value="ECO:0007669"/>
    <property type="project" value="InterPro"/>
</dbReference>
<organism evidence="6 7">
    <name type="scientific">Candidatus Thalassospirochaeta sargassi</name>
    <dbReference type="NCBI Taxonomy" id="3119039"/>
    <lineage>
        <taxon>Bacteria</taxon>
        <taxon>Pseudomonadati</taxon>
        <taxon>Spirochaetota</taxon>
        <taxon>Spirochaetia</taxon>
        <taxon>Spirochaetales</taxon>
        <taxon>Spirochaetaceae</taxon>
        <taxon>Candidatus Thalassospirochaeta</taxon>
    </lineage>
</organism>
<reference evidence="6 7" key="1">
    <citation type="submission" date="2022-12" db="EMBL/GenBank/DDBJ databases">
        <title>Metagenome assembled genome from gulf of manar.</title>
        <authorList>
            <person name="Kohli P."/>
            <person name="Pk S."/>
            <person name="Venkata Ramana C."/>
            <person name="Sasikala C."/>
        </authorList>
    </citation>
    <scope>NUCLEOTIDE SEQUENCE [LARGE SCALE GENOMIC DNA]</scope>
    <source>
        <strain evidence="6">JB008</strain>
    </source>
</reference>
<evidence type="ECO:0000256" key="2">
    <source>
        <dbReference type="ARBA" id="ARBA00023125"/>
    </source>
</evidence>
<dbReference type="PROSITE" id="PS00622">
    <property type="entry name" value="HTH_LUXR_1"/>
    <property type="match status" value="1"/>
</dbReference>
<dbReference type="Proteomes" id="UP001221217">
    <property type="component" value="Unassembled WGS sequence"/>
</dbReference>
<accession>A0AAJ1IEQ6</accession>
<feature type="transmembrane region" description="Helical" evidence="4">
    <location>
        <begin position="138"/>
        <end position="159"/>
    </location>
</feature>
<feature type="transmembrane region" description="Helical" evidence="4">
    <location>
        <begin position="30"/>
        <end position="53"/>
    </location>
</feature>
<dbReference type="EMBL" id="JAQQAL010000017">
    <property type="protein sequence ID" value="MDC7226794.1"/>
    <property type="molecule type" value="Genomic_DNA"/>
</dbReference>
<name>A0AAJ1IEQ6_9SPIO</name>
<feature type="transmembrane region" description="Helical" evidence="4">
    <location>
        <begin position="68"/>
        <end position="87"/>
    </location>
</feature>
<evidence type="ECO:0000256" key="1">
    <source>
        <dbReference type="ARBA" id="ARBA00023015"/>
    </source>
</evidence>
<dbReference type="CDD" id="cd06170">
    <property type="entry name" value="LuxR_C_like"/>
    <property type="match status" value="1"/>
</dbReference>
<keyword evidence="4" id="KW-1133">Transmembrane helix</keyword>
<dbReference type="PRINTS" id="PR00038">
    <property type="entry name" value="HTHLUXR"/>
</dbReference>
<feature type="transmembrane region" description="Helical" evidence="4">
    <location>
        <begin position="179"/>
        <end position="197"/>
    </location>
</feature>
<evidence type="ECO:0000259" key="5">
    <source>
        <dbReference type="PROSITE" id="PS50043"/>
    </source>
</evidence>
<evidence type="ECO:0000313" key="7">
    <source>
        <dbReference type="Proteomes" id="UP001221217"/>
    </source>
</evidence>
<gene>
    <name evidence="6" type="ORF">PQJ61_08510</name>
</gene>
<evidence type="ECO:0000256" key="4">
    <source>
        <dbReference type="SAM" id="Phobius"/>
    </source>
</evidence>
<feature type="domain" description="HTH luxR-type" evidence="5">
    <location>
        <begin position="352"/>
        <end position="417"/>
    </location>
</feature>
<evidence type="ECO:0000313" key="6">
    <source>
        <dbReference type="EMBL" id="MDC7226794.1"/>
    </source>
</evidence>
<dbReference type="InterPro" id="IPR016032">
    <property type="entry name" value="Sig_transdc_resp-reg_C-effctor"/>
</dbReference>
<sequence length="423" mass="48454">MIVFSALCMISALIAFEGSIAVLRLNRRRLINIIYSIFALDYMLVCLFFNQYVTSPDHDTALFWNRMLVFPASFYPSIMLHFAMILISKNERLMYNWLIPFIYLPSFLIGLVAVLGKSIQDVFHTPWGWENYSSPSNFWLNISFVVFILLCVGSFMLVLYRYKKPFSERKKKQLRPIMYSQLIGTIGWVLSLGLYYTGSGVLQSLVSNLAFLIIVTPLLIGVRVAIFKYHLMVLAPDRYAAELISGIDEPVFLLDMQGEVMFQNPCAGRLAKYAEIKEPYSICSLFHCGERMQKELEDMVHGNNTGSALHVTIKCLEKPRSSYVLQIQGVKNEIDEYIGAVCVATKEQTLEGFQERFGITPRETDVLYLSVAGFTNKEIARELNISIRTVEHHHENIYNKLGINNKLELHNISLKYRIISGKD</sequence>
<keyword evidence="1" id="KW-0805">Transcription regulation</keyword>
<feature type="transmembrane region" description="Helical" evidence="4">
    <location>
        <begin position="209"/>
        <end position="229"/>
    </location>
</feature>
<keyword evidence="4" id="KW-0812">Transmembrane</keyword>
<dbReference type="GO" id="GO:0003677">
    <property type="term" value="F:DNA binding"/>
    <property type="evidence" value="ECO:0007669"/>
    <property type="project" value="UniProtKB-KW"/>
</dbReference>
<evidence type="ECO:0000256" key="3">
    <source>
        <dbReference type="ARBA" id="ARBA00023163"/>
    </source>
</evidence>
<dbReference type="InterPro" id="IPR000792">
    <property type="entry name" value="Tscrpt_reg_LuxR_C"/>
</dbReference>
<dbReference type="AlphaFoldDB" id="A0AAJ1IEQ6"/>
<dbReference type="PANTHER" id="PTHR44688">
    <property type="entry name" value="DNA-BINDING TRANSCRIPTIONAL ACTIVATOR DEVR_DOSR"/>
    <property type="match status" value="1"/>
</dbReference>
<dbReference type="Pfam" id="PF00196">
    <property type="entry name" value="GerE"/>
    <property type="match status" value="1"/>
</dbReference>
<feature type="transmembrane region" description="Helical" evidence="4">
    <location>
        <begin position="94"/>
        <end position="118"/>
    </location>
</feature>
<feature type="transmembrane region" description="Helical" evidence="4">
    <location>
        <begin position="6"/>
        <end position="23"/>
    </location>
</feature>